<dbReference type="EMBL" id="JASNQZ010000004">
    <property type="protein sequence ID" value="KAL0957855.1"/>
    <property type="molecule type" value="Genomic_DNA"/>
</dbReference>
<sequence>MSTVVDNLLNIAIHKHNTTMDAVLYDVDAKAVKVMVDLYHQYVKIPGDPKPLSKLINTLSKAINFLGGSWEYDSDKPIPSCFRGLTKVCWLLSGSKPGDGADAYRYFVNDNYNLWVQMDTGKKRDYQRSCHSITDGEGDWTKITRNDVAARQRICQAAVDVTSGMYGAGAPETVASEALWDKRQIS</sequence>
<reference evidence="2" key="1">
    <citation type="submission" date="2024-06" db="EMBL/GenBank/DDBJ databases">
        <title>Multi-omics analyses provide insights into the biosynthesis of the anticancer antibiotic pleurotin in Hohenbuehelia grisea.</title>
        <authorList>
            <person name="Weaver J.A."/>
            <person name="Alberti F."/>
        </authorList>
    </citation>
    <scope>NUCLEOTIDE SEQUENCE [LARGE SCALE GENOMIC DNA]</scope>
    <source>
        <strain evidence="2">T-177</strain>
    </source>
</reference>
<keyword evidence="2" id="KW-1185">Reference proteome</keyword>
<evidence type="ECO:0000313" key="1">
    <source>
        <dbReference type="EMBL" id="KAL0957855.1"/>
    </source>
</evidence>
<dbReference type="Proteomes" id="UP001556367">
    <property type="component" value="Unassembled WGS sequence"/>
</dbReference>
<organism evidence="1 2">
    <name type="scientific">Hohenbuehelia grisea</name>
    <dbReference type="NCBI Taxonomy" id="104357"/>
    <lineage>
        <taxon>Eukaryota</taxon>
        <taxon>Fungi</taxon>
        <taxon>Dikarya</taxon>
        <taxon>Basidiomycota</taxon>
        <taxon>Agaricomycotina</taxon>
        <taxon>Agaricomycetes</taxon>
        <taxon>Agaricomycetidae</taxon>
        <taxon>Agaricales</taxon>
        <taxon>Pleurotineae</taxon>
        <taxon>Pleurotaceae</taxon>
        <taxon>Hohenbuehelia</taxon>
    </lineage>
</organism>
<protein>
    <submittedName>
        <fullName evidence="1">Uncharacterized protein</fullName>
    </submittedName>
</protein>
<evidence type="ECO:0000313" key="2">
    <source>
        <dbReference type="Proteomes" id="UP001556367"/>
    </source>
</evidence>
<comment type="caution">
    <text evidence="1">The sequence shown here is derived from an EMBL/GenBank/DDBJ whole genome shotgun (WGS) entry which is preliminary data.</text>
</comment>
<accession>A0ABR3JQY0</accession>
<name>A0ABR3JQY0_9AGAR</name>
<proteinExistence type="predicted"/>
<gene>
    <name evidence="1" type="ORF">HGRIS_000039</name>
</gene>